<evidence type="ECO:0000256" key="4">
    <source>
        <dbReference type="ARBA" id="ARBA00022670"/>
    </source>
</evidence>
<dbReference type="PROSITE" id="PS50235">
    <property type="entry name" value="USP_3"/>
    <property type="match status" value="1"/>
</dbReference>
<sequence>MSHGKRMLEAQAQKSRASGTRDDSGRVDDGHLRNVSRAFNDDGTPLRPSRHSARRPDDDLSNDNVDETSRTGSYARRGLREMEDATATSSPPPRLSGLGSSGNSRSGRGTEESAPRRNDERLVGEAAAGPRLGFGPMLTRSSSAVKPTVARPINVDAESHSDGDTEDPNSPANLTTSTTAAATKVSNAVADSLLTRGAKEMKEAEAEELRISSRSYRANQKETKKSRQRSPLRGSAPRYPTDRIRLSGTNPATLSPSPTTTRNAPGADGAKLSPAPALSSSHPRPPQVTLTPAHTATTTTTTRQPSSSSTLSSPGSTVSVRVHPSSEEREADRSPSPPPMTRNTATQARLHATPQPVTAALRPPPTPATSSSALVTAAASVDDTTTSSSALFTAAAAASTSSAPTLAAEGDGQQRPSPLPLSELSSTSSAAGKSSSGVVHSPTPPLLPPMSPASPPLRAGVSPRMTARHPTRFDATGSRGAFSASSRAASASSSSCITIAPSLSSSQVGHVVPSSSSSPPQQQGGVRPLTSPSSIAPQEPLLSSRLPIPAEKKDSVIAEDLDWEDVKLQSRGEQDGLASRLDGASPNVSAAAAAAAAVGAVGEDRWQSIPPSPLPSPNPNEQSGVHLPPPPLSPQTLPPPLHDSGDHFPPAAAAADDDHLQFSHPLKQYPQQEQAQEQETSSYFDFEDAPYLQFSPLTNSADKVNYPYVRDYSGFHNSGNDCYGCSALTMLLRSPVFRHALSSSPLVVAARRFDAYNNGKAEKKVPWTSGYLDTVRASKRQESASQDKKAKKRARAEAVTETEESTVADVCGLPTPLPTTVASALTSTGVQAGIPADSSTAAATSGAAHKGGDDGGGVVEQEVRQPADCAFAFTPTPAVQATQRFVESMDIDELEAALDVDSETGRAPSTLHAALMQLVRSQRWREHLTSVINATDTPAAERQRLVEFKLYHPNDRAYEGQVYTCGIRLNAVASLFEGEFFLGEQEDAHELFVALMAKLESEAVEFQKRCAAVFATRHAAEGHDEETETEGRLRAEEENEEGQEDGQHGCPAKRRKSEGPSAVLGGSSSSLVITGARPSPISTAIADAWINALVQTRLLNIIRCRSPGCRHEIVTDEICVNLSLHIPDEEDEGNAHVHATTVEAQRAGKVVPPPTTQRAAEEERAEEGEAEEDFSFFPSQAVSDSAGAGTAAVLPSPPPQPIRCTVASLLHASMAYEALSDYRCDACGLKSSQYQGGCFYTRPPPLLVLQLKRFSTDFVNGTLRIQKNSRSVEVEEELVIYALPSLEELQQKPPRHRLRTVTLSDLKAERSGACHWSTTALDQQAMENPGGATQDRCFLYDAEKKCFTCPDSTGSASAKPAGASIRELDVTDQLHHQHDEEEEAAAAADAADATAESPSPTTALAEMDSADVYVCALRTVYRLRSCVLHLGRSLHFGHYVADFAVDGEETPLTEMNTSNHNSSSRRLHNALVETVDGVSGQKKSAVEETHAPSRRWRRANDERVDVMSEEAVRTRSTGRADTYLLLYEKIAEEWVRCPLCAVLPKPVYPAEAQKDAGTGED</sequence>
<evidence type="ECO:0000259" key="9">
    <source>
        <dbReference type="PROSITE" id="PS50235"/>
    </source>
</evidence>
<feature type="compositionally biased region" description="Pro residues" evidence="8">
    <location>
        <begin position="442"/>
        <end position="455"/>
    </location>
</feature>
<evidence type="ECO:0000256" key="7">
    <source>
        <dbReference type="ARBA" id="ARBA00022807"/>
    </source>
</evidence>
<comment type="catalytic activity">
    <reaction evidence="1">
        <text>Thiol-dependent hydrolysis of ester, thioester, amide, peptide and isopeptide bonds formed by the C-terminal Gly of ubiquitin (a 76-residue protein attached to proteins as an intracellular targeting signal).</text>
        <dbReference type="EC" id="3.4.19.12"/>
    </reaction>
</comment>
<gene>
    <name evidence="10" type="ORF">CDFL6B24_09</name>
</gene>
<dbReference type="EMBL" id="GQ153665">
    <property type="protein sequence ID" value="ACS87851.1"/>
    <property type="molecule type" value="Genomic_DNA"/>
</dbReference>
<dbReference type="GO" id="GO:0006508">
    <property type="term" value="P:proteolysis"/>
    <property type="evidence" value="ECO:0007669"/>
    <property type="project" value="UniProtKB-KW"/>
</dbReference>
<feature type="compositionally biased region" description="Basic and acidic residues" evidence="8">
    <location>
        <begin position="19"/>
        <end position="32"/>
    </location>
</feature>
<accession>C6K3R2</accession>
<evidence type="ECO:0000256" key="8">
    <source>
        <dbReference type="SAM" id="MobiDB-lite"/>
    </source>
</evidence>
<feature type="compositionally biased region" description="Low complexity" evidence="8">
    <location>
        <begin position="368"/>
        <end position="408"/>
    </location>
</feature>
<feature type="region of interest" description="Disordered" evidence="8">
    <location>
        <begin position="1"/>
        <end position="179"/>
    </location>
</feature>
<name>C6K3R2_9TRYP</name>
<feature type="compositionally biased region" description="Basic and acidic residues" evidence="8">
    <location>
        <begin position="201"/>
        <end position="211"/>
    </location>
</feature>
<dbReference type="InterPro" id="IPR050164">
    <property type="entry name" value="Peptidase_C19"/>
</dbReference>
<feature type="compositionally biased region" description="Low complexity" evidence="8">
    <location>
        <begin position="420"/>
        <end position="436"/>
    </location>
</feature>
<feature type="compositionally biased region" description="Acidic residues" evidence="8">
    <location>
        <begin position="1163"/>
        <end position="1172"/>
    </location>
</feature>
<dbReference type="GO" id="GO:0005634">
    <property type="term" value="C:nucleus"/>
    <property type="evidence" value="ECO:0007669"/>
    <property type="project" value="TreeGrafter"/>
</dbReference>
<protein>
    <recommendedName>
        <fullName evidence="3">ubiquitinyl hydrolase 1</fullName>
        <ecNumber evidence="3">3.4.19.12</ecNumber>
    </recommendedName>
</protein>
<feature type="compositionally biased region" description="Low complexity" evidence="8">
    <location>
        <begin position="1385"/>
        <end position="1403"/>
    </location>
</feature>
<dbReference type="SUPFAM" id="SSF54001">
    <property type="entry name" value="Cysteine proteinases"/>
    <property type="match status" value="1"/>
</dbReference>
<evidence type="ECO:0000256" key="1">
    <source>
        <dbReference type="ARBA" id="ARBA00000707"/>
    </source>
</evidence>
<dbReference type="InterPro" id="IPR038765">
    <property type="entry name" value="Papain-like_cys_pep_sf"/>
</dbReference>
<feature type="compositionally biased region" description="Polar residues" evidence="8">
    <location>
        <begin position="247"/>
        <end position="263"/>
    </location>
</feature>
<dbReference type="PANTHER" id="PTHR24006:SF758">
    <property type="entry name" value="UBIQUITIN CARBOXYL-TERMINAL HYDROLASE 36"/>
    <property type="match status" value="1"/>
</dbReference>
<feature type="compositionally biased region" description="Basic and acidic residues" evidence="8">
    <location>
        <begin position="324"/>
        <end position="333"/>
    </location>
</feature>
<feature type="compositionally biased region" description="Low complexity" evidence="8">
    <location>
        <begin position="289"/>
        <end position="319"/>
    </location>
</feature>
<feature type="compositionally biased region" description="Low complexity" evidence="8">
    <location>
        <begin position="272"/>
        <end position="282"/>
    </location>
</feature>
<feature type="region of interest" description="Disordered" evidence="8">
    <location>
        <begin position="604"/>
        <end position="653"/>
    </location>
</feature>
<evidence type="ECO:0000256" key="3">
    <source>
        <dbReference type="ARBA" id="ARBA00012759"/>
    </source>
</evidence>
<feature type="compositionally biased region" description="Pro residues" evidence="8">
    <location>
        <begin position="627"/>
        <end position="641"/>
    </location>
</feature>
<evidence type="ECO:0000256" key="6">
    <source>
        <dbReference type="ARBA" id="ARBA00022801"/>
    </source>
</evidence>
<feature type="region of interest" description="Disordered" evidence="8">
    <location>
        <begin position="778"/>
        <end position="800"/>
    </location>
</feature>
<feature type="region of interest" description="Disordered" evidence="8">
    <location>
        <begin position="507"/>
        <end position="562"/>
    </location>
</feature>
<dbReference type="GO" id="GO:0005829">
    <property type="term" value="C:cytosol"/>
    <property type="evidence" value="ECO:0007669"/>
    <property type="project" value="TreeGrafter"/>
</dbReference>
<feature type="compositionally biased region" description="Basic and acidic residues" evidence="8">
    <location>
        <begin position="108"/>
        <end position="123"/>
    </location>
</feature>
<feature type="domain" description="USP" evidence="9">
    <location>
        <begin position="900"/>
        <end position="1530"/>
    </location>
</feature>
<feature type="compositionally biased region" description="Low complexity" evidence="8">
    <location>
        <begin position="95"/>
        <end position="107"/>
    </location>
</feature>
<feature type="region of interest" description="Disordered" evidence="8">
    <location>
        <begin position="1148"/>
        <end position="1172"/>
    </location>
</feature>
<organism evidence="10">
    <name type="scientific">Angomonas deanei</name>
    <dbReference type="NCBI Taxonomy" id="59799"/>
    <lineage>
        <taxon>Eukaryota</taxon>
        <taxon>Discoba</taxon>
        <taxon>Euglenozoa</taxon>
        <taxon>Kinetoplastea</taxon>
        <taxon>Metakinetoplastina</taxon>
        <taxon>Trypanosomatida</taxon>
        <taxon>Trypanosomatidae</taxon>
        <taxon>Strigomonadinae</taxon>
        <taxon>Angomonas</taxon>
    </lineage>
</organism>
<feature type="region of interest" description="Disordered" evidence="8">
    <location>
        <begin position="201"/>
        <end position="491"/>
    </location>
</feature>
<dbReference type="InterPro" id="IPR028889">
    <property type="entry name" value="USP"/>
</dbReference>
<comment type="similarity">
    <text evidence="2">Belongs to the peptidase C19 family.</text>
</comment>
<dbReference type="GO" id="GO:0004843">
    <property type="term" value="F:cysteine-type deubiquitinase activity"/>
    <property type="evidence" value="ECO:0007669"/>
    <property type="project" value="UniProtKB-EC"/>
</dbReference>
<feature type="compositionally biased region" description="Basic and acidic residues" evidence="8">
    <location>
        <begin position="779"/>
        <end position="788"/>
    </location>
</feature>
<dbReference type="Gene3D" id="3.90.70.10">
    <property type="entry name" value="Cysteine proteinases"/>
    <property type="match status" value="1"/>
</dbReference>
<dbReference type="GO" id="GO:0016579">
    <property type="term" value="P:protein deubiquitination"/>
    <property type="evidence" value="ECO:0007669"/>
    <property type="project" value="InterPro"/>
</dbReference>
<evidence type="ECO:0000256" key="5">
    <source>
        <dbReference type="ARBA" id="ARBA00022786"/>
    </source>
</evidence>
<feature type="compositionally biased region" description="Low complexity" evidence="8">
    <location>
        <begin position="475"/>
        <end position="491"/>
    </location>
</feature>
<dbReference type="PANTHER" id="PTHR24006">
    <property type="entry name" value="UBIQUITIN CARBOXYL-TERMINAL HYDROLASE"/>
    <property type="match status" value="1"/>
</dbReference>
<feature type="compositionally biased region" description="Low complexity" evidence="8">
    <location>
        <begin position="507"/>
        <end position="526"/>
    </location>
</feature>
<dbReference type="EC" id="3.4.19.12" evidence="3"/>
<proteinExistence type="inferred from homology"/>
<evidence type="ECO:0000256" key="2">
    <source>
        <dbReference type="ARBA" id="ARBA00009085"/>
    </source>
</evidence>
<feature type="region of interest" description="Disordered" evidence="8">
    <location>
        <begin position="1374"/>
        <end position="1403"/>
    </location>
</feature>
<dbReference type="InterPro" id="IPR001394">
    <property type="entry name" value="Peptidase_C19_UCH"/>
</dbReference>
<dbReference type="CDD" id="cd02257">
    <property type="entry name" value="Peptidase_C19"/>
    <property type="match status" value="1"/>
</dbReference>
<reference evidence="10" key="1">
    <citation type="submission" date="2009-05" db="EMBL/GenBank/DDBJ databases">
        <title>The evolution of amastin surface glycoproteins in trypanosomatid parasites.</title>
        <authorList>
            <person name="Jackson A.P."/>
        </authorList>
    </citation>
    <scope>NUCLEOTIDE SEQUENCE</scope>
    <source>
        <strain evidence="10">ATCC 30255</strain>
    </source>
</reference>
<feature type="region of interest" description="Disordered" evidence="8">
    <location>
        <begin position="1019"/>
        <end position="1070"/>
    </location>
</feature>
<keyword evidence="5" id="KW-0833">Ubl conjugation pathway</keyword>
<keyword evidence="7" id="KW-0788">Thiol protease</keyword>
<dbReference type="Pfam" id="PF00443">
    <property type="entry name" value="UCH"/>
    <property type="match status" value="1"/>
</dbReference>
<keyword evidence="4" id="KW-0645">Protease</keyword>
<evidence type="ECO:0000313" key="10">
    <source>
        <dbReference type="EMBL" id="ACS87851.1"/>
    </source>
</evidence>
<keyword evidence="6 10" id="KW-0378">Hydrolase</keyword>